<protein>
    <submittedName>
        <fullName evidence="1">Uncharacterized protein</fullName>
    </submittedName>
</protein>
<proteinExistence type="predicted"/>
<comment type="caution">
    <text evidence="1">The sequence shown here is derived from an EMBL/GenBank/DDBJ whole genome shotgun (WGS) entry which is preliminary data.</text>
</comment>
<name>A0A8X6JQH9_9ARAC</name>
<reference evidence="1" key="1">
    <citation type="submission" date="2020-08" db="EMBL/GenBank/DDBJ databases">
        <title>Multicomponent nature underlies the extraordinary mechanical properties of spider dragline silk.</title>
        <authorList>
            <person name="Kono N."/>
            <person name="Nakamura H."/>
            <person name="Mori M."/>
            <person name="Yoshida Y."/>
            <person name="Ohtoshi R."/>
            <person name="Malay A.D."/>
            <person name="Moran D.A.P."/>
            <person name="Tomita M."/>
            <person name="Numata K."/>
            <person name="Arakawa K."/>
        </authorList>
    </citation>
    <scope>NUCLEOTIDE SEQUENCE</scope>
</reference>
<gene>
    <name evidence="1" type="ORF">TNIN_283181</name>
</gene>
<evidence type="ECO:0000313" key="1">
    <source>
        <dbReference type="EMBL" id="GFS29612.1"/>
    </source>
</evidence>
<organism evidence="1 2">
    <name type="scientific">Trichonephila inaurata madagascariensis</name>
    <dbReference type="NCBI Taxonomy" id="2747483"/>
    <lineage>
        <taxon>Eukaryota</taxon>
        <taxon>Metazoa</taxon>
        <taxon>Ecdysozoa</taxon>
        <taxon>Arthropoda</taxon>
        <taxon>Chelicerata</taxon>
        <taxon>Arachnida</taxon>
        <taxon>Araneae</taxon>
        <taxon>Araneomorphae</taxon>
        <taxon>Entelegynae</taxon>
        <taxon>Araneoidea</taxon>
        <taxon>Nephilidae</taxon>
        <taxon>Trichonephila</taxon>
        <taxon>Trichonephila inaurata</taxon>
    </lineage>
</organism>
<dbReference type="EMBL" id="BMAV01024036">
    <property type="protein sequence ID" value="GFS29612.1"/>
    <property type="molecule type" value="Genomic_DNA"/>
</dbReference>
<sequence>MSDAALKEKFDGTRNCIAGQWGWHMETRDIHHLLVCARWTGAECGKVLDIEVIKSSFCSACATYFKGPLKLGLQIQCFFQRKFTSRSAKNHNGSAGQMEVWDE</sequence>
<dbReference type="AlphaFoldDB" id="A0A8X6JQH9"/>
<accession>A0A8X6JQH9</accession>
<evidence type="ECO:0000313" key="2">
    <source>
        <dbReference type="Proteomes" id="UP000886998"/>
    </source>
</evidence>
<dbReference type="Proteomes" id="UP000886998">
    <property type="component" value="Unassembled WGS sequence"/>
</dbReference>
<keyword evidence="2" id="KW-1185">Reference proteome</keyword>